<evidence type="ECO:0000313" key="1">
    <source>
        <dbReference type="EMBL" id="KAH7979315.1"/>
    </source>
</evidence>
<organism evidence="1 2">
    <name type="scientific">Dermacentor silvarum</name>
    <name type="common">Tick</name>
    <dbReference type="NCBI Taxonomy" id="543639"/>
    <lineage>
        <taxon>Eukaryota</taxon>
        <taxon>Metazoa</taxon>
        <taxon>Ecdysozoa</taxon>
        <taxon>Arthropoda</taxon>
        <taxon>Chelicerata</taxon>
        <taxon>Arachnida</taxon>
        <taxon>Acari</taxon>
        <taxon>Parasitiformes</taxon>
        <taxon>Ixodida</taxon>
        <taxon>Ixodoidea</taxon>
        <taxon>Ixodidae</taxon>
        <taxon>Rhipicephalinae</taxon>
        <taxon>Dermacentor</taxon>
    </lineage>
</organism>
<comment type="caution">
    <text evidence="1">The sequence shown here is derived from an EMBL/GenBank/DDBJ whole genome shotgun (WGS) entry which is preliminary data.</text>
</comment>
<evidence type="ECO:0000313" key="2">
    <source>
        <dbReference type="Proteomes" id="UP000821865"/>
    </source>
</evidence>
<proteinExistence type="predicted"/>
<reference evidence="1" key="1">
    <citation type="submission" date="2020-05" db="EMBL/GenBank/DDBJ databases">
        <title>Large-scale comparative analyses of tick genomes elucidate their genetic diversity and vector capacities.</title>
        <authorList>
            <person name="Jia N."/>
            <person name="Wang J."/>
            <person name="Shi W."/>
            <person name="Du L."/>
            <person name="Sun Y."/>
            <person name="Zhan W."/>
            <person name="Jiang J."/>
            <person name="Wang Q."/>
            <person name="Zhang B."/>
            <person name="Ji P."/>
            <person name="Sakyi L.B."/>
            <person name="Cui X."/>
            <person name="Yuan T."/>
            <person name="Jiang B."/>
            <person name="Yang W."/>
            <person name="Lam T.T.-Y."/>
            <person name="Chang Q."/>
            <person name="Ding S."/>
            <person name="Wang X."/>
            <person name="Zhu J."/>
            <person name="Ruan X."/>
            <person name="Zhao L."/>
            <person name="Wei J."/>
            <person name="Que T."/>
            <person name="Du C."/>
            <person name="Cheng J."/>
            <person name="Dai P."/>
            <person name="Han X."/>
            <person name="Huang E."/>
            <person name="Gao Y."/>
            <person name="Liu J."/>
            <person name="Shao H."/>
            <person name="Ye R."/>
            <person name="Li L."/>
            <person name="Wei W."/>
            <person name="Wang X."/>
            <person name="Wang C."/>
            <person name="Yang T."/>
            <person name="Huo Q."/>
            <person name="Li W."/>
            <person name="Guo W."/>
            <person name="Chen H."/>
            <person name="Zhou L."/>
            <person name="Ni X."/>
            <person name="Tian J."/>
            <person name="Zhou Y."/>
            <person name="Sheng Y."/>
            <person name="Liu T."/>
            <person name="Pan Y."/>
            <person name="Xia L."/>
            <person name="Li J."/>
            <person name="Zhao F."/>
            <person name="Cao W."/>
        </authorList>
    </citation>
    <scope>NUCLEOTIDE SEQUENCE</scope>
    <source>
        <strain evidence="1">Dsil-2018</strain>
    </source>
</reference>
<gene>
    <name evidence="1" type="ORF">HPB49_009037</name>
</gene>
<protein>
    <submittedName>
        <fullName evidence="1">Uncharacterized protein</fullName>
    </submittedName>
</protein>
<sequence length="229" mass="24670">MGEERASSRGVTFGGCRRSSAPDTVSTLPSSTSTSACTASLSVPTLRRADDAGAFVRAEQCRASSCGSVARMWSPTVLPSLSGGGRALRFAYKLFGDNRVYLRLLMRPAGPTPHLWEAWATWRHSFPAEWTAAAVAIPHSNGSPFRERDHPSVKPSHSTPQHPPYVPPSTSARLPWLLEPDLTTQSDNVYIRPSAPALNIPENGCDGSHATLNTGLGEYDQSGAWLPMK</sequence>
<dbReference type="Proteomes" id="UP000821865">
    <property type="component" value="Chromosome 1"/>
</dbReference>
<dbReference type="EMBL" id="CM023470">
    <property type="protein sequence ID" value="KAH7979315.1"/>
    <property type="molecule type" value="Genomic_DNA"/>
</dbReference>
<name>A0ACB8DY47_DERSI</name>
<accession>A0ACB8DY47</accession>
<keyword evidence="2" id="KW-1185">Reference proteome</keyword>